<sequence length="360" mass="39640">MKGWTGPKRTAERKGNGIMEWAGRQLGPDRRCIQGFVRGQAQSTGIWEKRGSHCVPTPHRQTSVYLCLPSVYPGRHMSTTVDSLQPPQSTSVSLFTLTPSTHARLIWAHLDLSIRSTFLQESTFATLVYGSLQVPLKADLSARLCLPRSTSVSDLGSWTDPLSTGGWNARRGGVEGDKRKHDMLDGDEQGMGPGVRHEDGKVNSVVCPSPSPDPSWPSSFKFKICTSESFGWLESEEPHTPCPPMFPGGRKHAKTGELTGVCTWQYSWNRSGLAEQHVTYSTAAWLIRPSIFRPGSVDVPLIIRTEILCGHLGDRLRSYAGITRVTPRKTTVASQFGGLEEHALGAAFLRTESYLNTEHV</sequence>
<evidence type="ECO:0000313" key="2">
    <source>
        <dbReference type="Proteomes" id="UP001215280"/>
    </source>
</evidence>
<dbReference type="EMBL" id="JARJLG010000190">
    <property type="protein sequence ID" value="KAJ7730476.1"/>
    <property type="molecule type" value="Genomic_DNA"/>
</dbReference>
<name>A0AAD7MST8_9AGAR</name>
<comment type="caution">
    <text evidence="1">The sequence shown here is derived from an EMBL/GenBank/DDBJ whole genome shotgun (WGS) entry which is preliminary data.</text>
</comment>
<evidence type="ECO:0000313" key="1">
    <source>
        <dbReference type="EMBL" id="KAJ7730476.1"/>
    </source>
</evidence>
<proteinExistence type="predicted"/>
<reference evidence="1" key="1">
    <citation type="submission" date="2023-03" db="EMBL/GenBank/DDBJ databases">
        <title>Massive genome expansion in bonnet fungi (Mycena s.s.) driven by repeated elements and novel gene families across ecological guilds.</title>
        <authorList>
            <consortium name="Lawrence Berkeley National Laboratory"/>
            <person name="Harder C.B."/>
            <person name="Miyauchi S."/>
            <person name="Viragh M."/>
            <person name="Kuo A."/>
            <person name="Thoen E."/>
            <person name="Andreopoulos B."/>
            <person name="Lu D."/>
            <person name="Skrede I."/>
            <person name="Drula E."/>
            <person name="Henrissat B."/>
            <person name="Morin E."/>
            <person name="Kohler A."/>
            <person name="Barry K."/>
            <person name="LaButti K."/>
            <person name="Morin E."/>
            <person name="Salamov A."/>
            <person name="Lipzen A."/>
            <person name="Mereny Z."/>
            <person name="Hegedus B."/>
            <person name="Baldrian P."/>
            <person name="Stursova M."/>
            <person name="Weitz H."/>
            <person name="Taylor A."/>
            <person name="Grigoriev I.V."/>
            <person name="Nagy L.G."/>
            <person name="Martin F."/>
            <person name="Kauserud H."/>
        </authorList>
    </citation>
    <scope>NUCLEOTIDE SEQUENCE</scope>
    <source>
        <strain evidence="1">CBHHK188m</strain>
    </source>
</reference>
<dbReference type="Proteomes" id="UP001215280">
    <property type="component" value="Unassembled WGS sequence"/>
</dbReference>
<keyword evidence="2" id="KW-1185">Reference proteome</keyword>
<dbReference type="AlphaFoldDB" id="A0AAD7MST8"/>
<protein>
    <submittedName>
        <fullName evidence="1">Uncharacterized protein</fullName>
    </submittedName>
</protein>
<gene>
    <name evidence="1" type="ORF">DFH07DRAFT_781599</name>
</gene>
<accession>A0AAD7MST8</accession>
<organism evidence="1 2">
    <name type="scientific">Mycena maculata</name>
    <dbReference type="NCBI Taxonomy" id="230809"/>
    <lineage>
        <taxon>Eukaryota</taxon>
        <taxon>Fungi</taxon>
        <taxon>Dikarya</taxon>
        <taxon>Basidiomycota</taxon>
        <taxon>Agaricomycotina</taxon>
        <taxon>Agaricomycetes</taxon>
        <taxon>Agaricomycetidae</taxon>
        <taxon>Agaricales</taxon>
        <taxon>Marasmiineae</taxon>
        <taxon>Mycenaceae</taxon>
        <taxon>Mycena</taxon>
    </lineage>
</organism>